<sequence length="212" mass="22962">VNGKESRSIAHNSNCHWVRDESTTDISDLERNRIQVNKLQGVSSPAYRKVATSPALSSAPFRSGHQACVSIPSGSACTPLSSLADKLLEMSGLEISSSGSFHASSSASKGLYPSKSSGLRLWKSGHVCRRPGNCLEYTATGRNFLSTGHFWYSTAPTPYTGEPSHASTVSRSALKCIKVLRLDDQEKHRKTSVEPVGWGSLHLLTHLIPLEK</sequence>
<reference evidence="1" key="1">
    <citation type="submission" date="2021-07" db="EMBL/GenBank/DDBJ databases">
        <authorList>
            <person name="Catto M.A."/>
            <person name="Jacobson A."/>
            <person name="Kennedy G."/>
            <person name="Labadie P."/>
            <person name="Hunt B.G."/>
            <person name="Srinivasan R."/>
        </authorList>
    </citation>
    <scope>NUCLEOTIDE SEQUENCE</scope>
    <source>
        <strain evidence="1">PL_HMW_Pooled</strain>
        <tissue evidence="1">Head</tissue>
    </source>
</reference>
<dbReference type="EMBL" id="JAHWGI010000348">
    <property type="protein sequence ID" value="KAK3913935.1"/>
    <property type="molecule type" value="Genomic_DNA"/>
</dbReference>
<name>A0AAE1H5C8_9NEOP</name>
<proteinExistence type="predicted"/>
<organism evidence="1 2">
    <name type="scientific">Frankliniella fusca</name>
    <dbReference type="NCBI Taxonomy" id="407009"/>
    <lineage>
        <taxon>Eukaryota</taxon>
        <taxon>Metazoa</taxon>
        <taxon>Ecdysozoa</taxon>
        <taxon>Arthropoda</taxon>
        <taxon>Hexapoda</taxon>
        <taxon>Insecta</taxon>
        <taxon>Pterygota</taxon>
        <taxon>Neoptera</taxon>
        <taxon>Paraneoptera</taxon>
        <taxon>Thysanoptera</taxon>
        <taxon>Terebrantia</taxon>
        <taxon>Thripoidea</taxon>
        <taxon>Thripidae</taxon>
        <taxon>Frankliniella</taxon>
    </lineage>
</organism>
<reference evidence="1" key="2">
    <citation type="journal article" date="2023" name="BMC Genomics">
        <title>Pest status, molecular evolution, and epigenetic factors derived from the genome assembly of Frankliniella fusca, a thysanopteran phytovirus vector.</title>
        <authorList>
            <person name="Catto M.A."/>
            <person name="Labadie P.E."/>
            <person name="Jacobson A.L."/>
            <person name="Kennedy G.G."/>
            <person name="Srinivasan R."/>
            <person name="Hunt B.G."/>
        </authorList>
    </citation>
    <scope>NUCLEOTIDE SEQUENCE</scope>
    <source>
        <strain evidence="1">PL_HMW_Pooled</strain>
    </source>
</reference>
<evidence type="ECO:0000313" key="2">
    <source>
        <dbReference type="Proteomes" id="UP001219518"/>
    </source>
</evidence>
<keyword evidence="2" id="KW-1185">Reference proteome</keyword>
<comment type="caution">
    <text evidence="1">The sequence shown here is derived from an EMBL/GenBank/DDBJ whole genome shotgun (WGS) entry which is preliminary data.</text>
</comment>
<dbReference type="AlphaFoldDB" id="A0AAE1H5C8"/>
<feature type="non-terminal residue" evidence="1">
    <location>
        <position position="212"/>
    </location>
</feature>
<dbReference type="Proteomes" id="UP001219518">
    <property type="component" value="Unassembled WGS sequence"/>
</dbReference>
<evidence type="ECO:0000313" key="1">
    <source>
        <dbReference type="EMBL" id="KAK3913935.1"/>
    </source>
</evidence>
<accession>A0AAE1H5C8</accession>
<protein>
    <submittedName>
        <fullName evidence="1">Potassium-transporting ATPase KdpC subunit</fullName>
    </submittedName>
</protein>
<gene>
    <name evidence="1" type="ORF">KUF71_023348</name>
</gene>